<dbReference type="SMART" id="SM00355">
    <property type="entry name" value="ZnF_C2H2"/>
    <property type="match status" value="2"/>
</dbReference>
<keyword evidence="2" id="KW-0677">Repeat</keyword>
<evidence type="ECO:0000256" key="7">
    <source>
        <dbReference type="PROSITE-ProRule" id="PRU00042"/>
    </source>
</evidence>
<keyword evidence="5" id="KW-0805">Transcription regulation</keyword>
<feature type="compositionally biased region" description="Basic residues" evidence="8">
    <location>
        <begin position="282"/>
        <end position="295"/>
    </location>
</feature>
<evidence type="ECO:0000256" key="2">
    <source>
        <dbReference type="ARBA" id="ARBA00022737"/>
    </source>
</evidence>
<sequence>MCQDRQESPSHEETRNANGFTSINGRPKAKEESLQNHDEGAPRKHSCASCGRIFKSGKALGGHKAKGKCFVNARKGLDLSIGGDHHHQRRICGVCGKDFPSVMSLSGHMRAHPERDWRGIEPPLSQKVDNDHSSFALECSEDSDIDLLKFRPPRSNTDRRRETMESSSCALAAEGLVCLSRGSQPSLTVNHKNLANKKATLECKKSGLSDSSLKRRIDRSLFNKGRGLKRSLVKACKGGPVSKARNKLTGDETGEDHEQEFMEEQSSHRKKSADEFVPVKTQMKKKKKKQGKSRKMMLGCSPDPEETLKLSKSTTAQMVPDNGYICSNCGKSFLTFQALGGHRSIHTNDKKLRQSRDSSFADASVEKAKKRNKTSSRHVGRAPDHDDGEHIRSCVWREVESPGEASQSAPKIELPLKASQSSTNIRRILDFDLNEPCDIMED</sequence>
<proteinExistence type="predicted"/>
<organism evidence="10 11">
    <name type="scientific">Carya illinoinensis</name>
    <name type="common">Pecan</name>
    <dbReference type="NCBI Taxonomy" id="32201"/>
    <lineage>
        <taxon>Eukaryota</taxon>
        <taxon>Viridiplantae</taxon>
        <taxon>Streptophyta</taxon>
        <taxon>Embryophyta</taxon>
        <taxon>Tracheophyta</taxon>
        <taxon>Spermatophyta</taxon>
        <taxon>Magnoliopsida</taxon>
        <taxon>eudicotyledons</taxon>
        <taxon>Gunneridae</taxon>
        <taxon>Pentapetalae</taxon>
        <taxon>rosids</taxon>
        <taxon>fabids</taxon>
        <taxon>Fagales</taxon>
        <taxon>Juglandaceae</taxon>
        <taxon>Carya</taxon>
    </lineage>
</organism>
<evidence type="ECO:0000259" key="9">
    <source>
        <dbReference type="PROSITE" id="PS50157"/>
    </source>
</evidence>
<dbReference type="PANTHER" id="PTHR45988">
    <property type="entry name" value="C2H2 TYPE ZINC FINGER TRANSCRIPTION FACTOR FAMILY-RELATED"/>
    <property type="match status" value="1"/>
</dbReference>
<protein>
    <recommendedName>
        <fullName evidence="9">C2H2-type domain-containing protein</fullName>
    </recommendedName>
</protein>
<evidence type="ECO:0000313" key="10">
    <source>
        <dbReference type="EMBL" id="KAG6632244.1"/>
    </source>
</evidence>
<feature type="compositionally biased region" description="Basic residues" evidence="8">
    <location>
        <begin position="368"/>
        <end position="380"/>
    </location>
</feature>
<dbReference type="InterPro" id="IPR044653">
    <property type="entry name" value="AZF1/2/3-like"/>
</dbReference>
<dbReference type="PROSITE" id="PS50157">
    <property type="entry name" value="ZINC_FINGER_C2H2_2"/>
    <property type="match status" value="2"/>
</dbReference>
<evidence type="ECO:0000256" key="3">
    <source>
        <dbReference type="ARBA" id="ARBA00022771"/>
    </source>
</evidence>
<feature type="compositionally biased region" description="Acidic residues" evidence="8">
    <location>
        <begin position="252"/>
        <end position="263"/>
    </location>
</feature>
<evidence type="ECO:0000256" key="1">
    <source>
        <dbReference type="ARBA" id="ARBA00022723"/>
    </source>
</evidence>
<keyword evidence="11" id="KW-1185">Reference proteome</keyword>
<feature type="domain" description="C2H2-type" evidence="9">
    <location>
        <begin position="90"/>
        <end position="112"/>
    </location>
</feature>
<dbReference type="PANTHER" id="PTHR45988:SF18">
    <property type="entry name" value="C2H2-TYPE ZINC FINGER FAMILY PROTEIN"/>
    <property type="match status" value="1"/>
</dbReference>
<evidence type="ECO:0000313" key="11">
    <source>
        <dbReference type="Proteomes" id="UP000811609"/>
    </source>
</evidence>
<reference evidence="10" key="1">
    <citation type="submission" date="2020-12" db="EMBL/GenBank/DDBJ databases">
        <title>WGS assembly of Carya illinoinensis cv. Pawnee.</title>
        <authorList>
            <person name="Platts A."/>
            <person name="Shu S."/>
            <person name="Wright S."/>
            <person name="Barry K."/>
            <person name="Edger P."/>
            <person name="Pires J.C."/>
            <person name="Schmutz J."/>
        </authorList>
    </citation>
    <scope>NUCLEOTIDE SEQUENCE</scope>
    <source>
        <tissue evidence="10">Leaf</tissue>
    </source>
</reference>
<dbReference type="PROSITE" id="PS00028">
    <property type="entry name" value="ZINC_FINGER_C2H2_1"/>
    <property type="match status" value="2"/>
</dbReference>
<dbReference type="GO" id="GO:0003700">
    <property type="term" value="F:DNA-binding transcription factor activity"/>
    <property type="evidence" value="ECO:0007669"/>
    <property type="project" value="InterPro"/>
</dbReference>
<feature type="region of interest" description="Disordered" evidence="8">
    <location>
        <begin position="1"/>
        <end position="46"/>
    </location>
</feature>
<evidence type="ECO:0000256" key="4">
    <source>
        <dbReference type="ARBA" id="ARBA00022833"/>
    </source>
</evidence>
<accession>A0A8T1NSR4</accession>
<keyword evidence="6" id="KW-0804">Transcription</keyword>
<dbReference type="InterPro" id="IPR013087">
    <property type="entry name" value="Znf_C2H2_type"/>
</dbReference>
<feature type="region of interest" description="Disordered" evidence="8">
    <location>
        <begin position="240"/>
        <end position="307"/>
    </location>
</feature>
<dbReference type="AlphaFoldDB" id="A0A8T1NSR4"/>
<dbReference type="GO" id="GO:0000976">
    <property type="term" value="F:transcription cis-regulatory region binding"/>
    <property type="evidence" value="ECO:0007669"/>
    <property type="project" value="TreeGrafter"/>
</dbReference>
<dbReference type="EMBL" id="CM031821">
    <property type="protein sequence ID" value="KAG6632244.1"/>
    <property type="molecule type" value="Genomic_DNA"/>
</dbReference>
<feature type="compositionally biased region" description="Basic and acidic residues" evidence="8">
    <location>
        <begin position="381"/>
        <end position="400"/>
    </location>
</feature>
<keyword evidence="1" id="KW-0479">Metal-binding</keyword>
<feature type="compositionally biased region" description="Basic and acidic residues" evidence="8">
    <location>
        <begin position="28"/>
        <end position="42"/>
    </location>
</feature>
<dbReference type="Pfam" id="PF13912">
    <property type="entry name" value="zf-C2H2_6"/>
    <property type="match status" value="3"/>
</dbReference>
<evidence type="ECO:0000256" key="6">
    <source>
        <dbReference type="ARBA" id="ARBA00023163"/>
    </source>
</evidence>
<gene>
    <name evidence="10" type="ORF">CIPAW_13G145500</name>
</gene>
<name>A0A8T1NSR4_CARIL</name>
<keyword evidence="3 7" id="KW-0863">Zinc-finger</keyword>
<evidence type="ECO:0000256" key="8">
    <source>
        <dbReference type="SAM" id="MobiDB-lite"/>
    </source>
</evidence>
<feature type="domain" description="C2H2-type" evidence="9">
    <location>
        <begin position="324"/>
        <end position="351"/>
    </location>
</feature>
<evidence type="ECO:0000256" key="5">
    <source>
        <dbReference type="ARBA" id="ARBA00023015"/>
    </source>
</evidence>
<dbReference type="GO" id="GO:0008270">
    <property type="term" value="F:zinc ion binding"/>
    <property type="evidence" value="ECO:0007669"/>
    <property type="project" value="UniProtKB-KW"/>
</dbReference>
<dbReference type="Proteomes" id="UP000811609">
    <property type="component" value="Chromosome 13"/>
</dbReference>
<keyword evidence="4" id="KW-0862">Zinc</keyword>
<comment type="caution">
    <text evidence="10">The sequence shown here is derived from an EMBL/GenBank/DDBJ whole genome shotgun (WGS) entry which is preliminary data.</text>
</comment>
<dbReference type="GO" id="GO:0005634">
    <property type="term" value="C:nucleus"/>
    <property type="evidence" value="ECO:0007669"/>
    <property type="project" value="TreeGrafter"/>
</dbReference>
<feature type="region of interest" description="Disordered" evidence="8">
    <location>
        <begin position="347"/>
        <end position="421"/>
    </location>
</feature>
<feature type="compositionally biased region" description="Basic and acidic residues" evidence="8">
    <location>
        <begin position="347"/>
        <end position="356"/>
    </location>
</feature>
<feature type="compositionally biased region" description="Basic and acidic residues" evidence="8">
    <location>
        <begin position="1"/>
        <end position="15"/>
    </location>
</feature>